<dbReference type="GO" id="GO:0005576">
    <property type="term" value="C:extracellular region"/>
    <property type="evidence" value="ECO:0007669"/>
    <property type="project" value="UniProtKB-SubCell"/>
</dbReference>
<comment type="subcellular location">
    <subcellularLocation>
        <location evidence="1">Secreted</location>
    </subcellularLocation>
</comment>
<keyword evidence="3" id="KW-1015">Disulfide bond</keyword>
<dbReference type="Pfam" id="PF02819">
    <property type="entry name" value="Toxin_9"/>
    <property type="match status" value="1"/>
</dbReference>
<name>A0A1L4BJ92_HEMLE</name>
<dbReference type="GO" id="GO:0008200">
    <property type="term" value="F:ion channel inhibitor activity"/>
    <property type="evidence" value="ECO:0007669"/>
    <property type="project" value="InterPro"/>
</dbReference>
<keyword evidence="2" id="KW-0964">Secreted</keyword>
<dbReference type="InterPro" id="IPR004169">
    <property type="entry name" value="Spidertoxin"/>
</dbReference>
<dbReference type="EMBL" id="KX932453">
    <property type="protein sequence ID" value="API81386.1"/>
    <property type="molecule type" value="mRNA"/>
</dbReference>
<dbReference type="Gene3D" id="4.10.40.10">
    <property type="match status" value="1"/>
</dbReference>
<sequence>MHATFLVIFLCLAFALSVLGTPYYGSLDDSRDGYNDGLARYILYTRKRSCIRRGGSCDYRPNGCCYRSSCRCNLWGTNCRCQRQGLFQKLGK</sequence>
<evidence type="ECO:0000256" key="3">
    <source>
        <dbReference type="ARBA" id="ARBA00023157"/>
    </source>
</evidence>
<organism evidence="5">
    <name type="scientific">Hemiscorpius lepturus</name>
    <name type="common">Scorpion</name>
    <dbReference type="NCBI Taxonomy" id="520031"/>
    <lineage>
        <taxon>Eukaryota</taxon>
        <taxon>Metazoa</taxon>
        <taxon>Ecdysozoa</taxon>
        <taxon>Arthropoda</taxon>
        <taxon>Chelicerata</taxon>
        <taxon>Arachnida</taxon>
        <taxon>Scorpiones</taxon>
        <taxon>Iurida</taxon>
        <taxon>Scorpionoidea</taxon>
        <taxon>Hemiscorpiidae</taxon>
    </lineage>
</organism>
<dbReference type="SUPFAM" id="SSF57059">
    <property type="entry name" value="omega toxin-like"/>
    <property type="match status" value="1"/>
</dbReference>
<evidence type="ECO:0000313" key="5">
    <source>
        <dbReference type="EMBL" id="API81386.1"/>
    </source>
</evidence>
<evidence type="ECO:0000256" key="4">
    <source>
        <dbReference type="SAM" id="SignalP"/>
    </source>
</evidence>
<dbReference type="AlphaFoldDB" id="A0A1L4BJ92"/>
<feature type="signal peptide" evidence="4">
    <location>
        <begin position="1"/>
        <end position="20"/>
    </location>
</feature>
<accession>A0A1L4BJ92</accession>
<evidence type="ECO:0000256" key="1">
    <source>
        <dbReference type="ARBA" id="ARBA00004613"/>
    </source>
</evidence>
<dbReference type="CDD" id="cd12960">
    <property type="entry name" value="Spider_toxin"/>
    <property type="match status" value="1"/>
</dbReference>
<protein>
    <submittedName>
        <fullName evidence="5">Venom toxin</fullName>
    </submittedName>
</protein>
<proteinExistence type="evidence at transcript level"/>
<reference evidence="5" key="1">
    <citation type="journal article" date="2016" name="Toxicon">
        <title>The first report on transcriptome analysis of the venom gland of Iranian scorpion, Hemiscorpius lepturus.</title>
        <authorList>
            <person name="Kazemi-Lomedasht F."/>
            <person name="Khalaj V."/>
            <person name="Bagheri K.P."/>
            <person name="Behdani M."/>
            <person name="Shahbazzadeh D."/>
        </authorList>
    </citation>
    <scope>NUCLEOTIDE SEQUENCE</scope>
    <source>
        <strain evidence="5">HLToxin5</strain>
        <tissue evidence="5">Venom gland</tissue>
    </source>
</reference>
<evidence type="ECO:0000256" key="2">
    <source>
        <dbReference type="ARBA" id="ARBA00022525"/>
    </source>
</evidence>
<keyword evidence="4" id="KW-0732">Signal</keyword>
<feature type="chain" id="PRO_5012046702" evidence="4">
    <location>
        <begin position="21"/>
        <end position="92"/>
    </location>
</feature>